<proteinExistence type="predicted"/>
<evidence type="ECO:0000313" key="5">
    <source>
        <dbReference type="Proteomes" id="UP000536746"/>
    </source>
</evidence>
<evidence type="ECO:0000313" key="4">
    <source>
        <dbReference type="EMBL" id="NUU02346.1"/>
    </source>
</evidence>
<comment type="caution">
    <text evidence="4">The sequence shown here is derived from an EMBL/GenBank/DDBJ whole genome shotgun (WGS) entry which is preliminary data.</text>
</comment>
<dbReference type="PROSITE" id="PS51462">
    <property type="entry name" value="NUDIX"/>
    <property type="match status" value="1"/>
</dbReference>
<comment type="cofactor">
    <cofactor evidence="1">
        <name>Mg(2+)</name>
        <dbReference type="ChEBI" id="CHEBI:18420"/>
    </cofactor>
</comment>
<name>A0ABX2LW46_9BURK</name>
<dbReference type="PANTHER" id="PTHR43046">
    <property type="entry name" value="GDP-MANNOSE MANNOSYL HYDROLASE"/>
    <property type="match status" value="1"/>
</dbReference>
<dbReference type="EMBL" id="JABFMT010000011">
    <property type="protein sequence ID" value="NUU02346.1"/>
    <property type="molecule type" value="Genomic_DNA"/>
</dbReference>
<dbReference type="PANTHER" id="PTHR43046:SF2">
    <property type="entry name" value="8-OXO-DGTP DIPHOSPHATASE-RELATED"/>
    <property type="match status" value="1"/>
</dbReference>
<evidence type="ECO:0000259" key="3">
    <source>
        <dbReference type="PROSITE" id="PS51462"/>
    </source>
</evidence>
<dbReference type="PROSITE" id="PS00893">
    <property type="entry name" value="NUDIX_BOX"/>
    <property type="match status" value="1"/>
</dbReference>
<sequence>MSGARPKDIHIAAALLLRADGAMLVVRKRGSVHFMQAGGKIDAGEGAQQALLRELKEELGIAPDAAHLTDLGLHSAVAANEPDSMVHCRLFRAEWDGEVEAAAEIEEARWLLPQEAGAVTLAPLTREAVLPLWQAALRGR</sequence>
<dbReference type="InterPro" id="IPR000086">
    <property type="entry name" value="NUDIX_hydrolase_dom"/>
</dbReference>
<dbReference type="InterPro" id="IPR020084">
    <property type="entry name" value="NUDIX_hydrolase_CS"/>
</dbReference>
<evidence type="ECO:0000256" key="2">
    <source>
        <dbReference type="ARBA" id="ARBA00022801"/>
    </source>
</evidence>
<evidence type="ECO:0000256" key="1">
    <source>
        <dbReference type="ARBA" id="ARBA00001946"/>
    </source>
</evidence>
<dbReference type="CDD" id="cd04690">
    <property type="entry name" value="NUDIX_Hydrolase"/>
    <property type="match status" value="1"/>
</dbReference>
<organism evidence="4 5">
    <name type="scientific">Herbaspirillum robiniae</name>
    <dbReference type="NCBI Taxonomy" id="2014887"/>
    <lineage>
        <taxon>Bacteria</taxon>
        <taxon>Pseudomonadati</taxon>
        <taxon>Pseudomonadota</taxon>
        <taxon>Betaproteobacteria</taxon>
        <taxon>Burkholderiales</taxon>
        <taxon>Oxalobacteraceae</taxon>
        <taxon>Herbaspirillum</taxon>
    </lineage>
</organism>
<dbReference type="SUPFAM" id="SSF55811">
    <property type="entry name" value="Nudix"/>
    <property type="match status" value="1"/>
</dbReference>
<accession>A0ABX2LW46</accession>
<keyword evidence="2" id="KW-0378">Hydrolase</keyword>
<dbReference type="RefSeq" id="WP_079218396.1">
    <property type="nucleotide sequence ID" value="NZ_CP018845.1"/>
</dbReference>
<keyword evidence="5" id="KW-1185">Reference proteome</keyword>
<gene>
    <name evidence="4" type="ORF">HNO84_12115</name>
</gene>
<reference evidence="4 5" key="1">
    <citation type="journal article" date="2020" name="Front. Plant Sci.">
        <title>Isolation of Rhizosphere Bacteria That Improve Quality and Water Stress Tolerance in Greenhouse Ornamentals.</title>
        <authorList>
            <person name="Nordstedt N.P."/>
            <person name="Jones M.L."/>
        </authorList>
    </citation>
    <scope>NUCLEOTIDE SEQUENCE [LARGE SCALE GENOMIC DNA]</scope>
    <source>
        <strain evidence="4 5">C6C2</strain>
    </source>
</reference>
<protein>
    <submittedName>
        <fullName evidence="4">NUDIX domain-containing protein</fullName>
    </submittedName>
</protein>
<dbReference type="Gene3D" id="3.90.79.10">
    <property type="entry name" value="Nucleoside Triphosphate Pyrophosphohydrolase"/>
    <property type="match status" value="1"/>
</dbReference>
<dbReference type="Proteomes" id="UP000536746">
    <property type="component" value="Unassembled WGS sequence"/>
</dbReference>
<dbReference type="Pfam" id="PF00293">
    <property type="entry name" value="NUDIX"/>
    <property type="match status" value="1"/>
</dbReference>
<dbReference type="InterPro" id="IPR015797">
    <property type="entry name" value="NUDIX_hydrolase-like_dom_sf"/>
</dbReference>
<feature type="domain" description="Nudix hydrolase" evidence="3">
    <location>
        <begin position="6"/>
        <end position="136"/>
    </location>
</feature>